<proteinExistence type="predicted"/>
<dbReference type="Proteomes" id="UP000000376">
    <property type="component" value="Chromosome"/>
</dbReference>
<dbReference type="AlphaFoldDB" id="D7BLV3"/>
<keyword evidence="4" id="KW-1185">Reference proteome</keyword>
<keyword evidence="2" id="KW-0812">Transmembrane</keyword>
<dbReference type="KEGG" id="ahe:Arch_0139"/>
<gene>
    <name evidence="3" type="ordered locus">Arch_0139</name>
</gene>
<feature type="transmembrane region" description="Helical" evidence="2">
    <location>
        <begin position="33"/>
        <end position="54"/>
    </location>
</feature>
<evidence type="ECO:0000256" key="1">
    <source>
        <dbReference type="SAM" id="MobiDB-lite"/>
    </source>
</evidence>
<protein>
    <submittedName>
        <fullName evidence="3">Uncharacterized protein</fullName>
    </submittedName>
</protein>
<accession>D7BLV3</accession>
<evidence type="ECO:0000313" key="3">
    <source>
        <dbReference type="EMBL" id="ADH91902.1"/>
    </source>
</evidence>
<feature type="region of interest" description="Disordered" evidence="1">
    <location>
        <begin position="1"/>
        <end position="28"/>
    </location>
</feature>
<organism evidence="3 4">
    <name type="scientific">Arcanobacterium haemolyticum (strain ATCC 9345 / DSM 20595 / CCM 5947 / CCUG 17215 / LMG 16163 / NBRC 15585 / NCTC 8452 / 11018)</name>
    <dbReference type="NCBI Taxonomy" id="644284"/>
    <lineage>
        <taxon>Bacteria</taxon>
        <taxon>Bacillati</taxon>
        <taxon>Actinomycetota</taxon>
        <taxon>Actinomycetes</taxon>
        <taxon>Actinomycetales</taxon>
        <taxon>Actinomycetaceae</taxon>
        <taxon>Arcanobacterium</taxon>
    </lineage>
</organism>
<sequence length="310" mass="33055">MTINFDQFTPADSATPPPSSQNQGQPQPSRAPFYFLVASASILALVAIIVLFMFTIGQGRYIAQAPTAQEKSHANSQDKAHSPQAPADPHAPHDPGSDSSKAVNPAPLQDAVSTSSCDQPNKDTAPFFDYVVAATSAHEWFAPQQKVVTDALATLNQRCRHNVPHLLALQQAFVDPQAPPQMNALVKDAAWITRERPAPATAQAPTGRFTTGLQNIHCSIGADGAACTIHSHHWDAGGCGAKPTTFTISSISQGPRISCGSPIVAETSYDYGTALANHGYVCSLESVGVSCWSEFTGHGFELSRENFREF</sequence>
<dbReference type="RefSeq" id="WP_013169400.1">
    <property type="nucleotide sequence ID" value="NC_014218.1"/>
</dbReference>
<reference evidence="3 4" key="1">
    <citation type="journal article" date="2010" name="Stand. Genomic Sci.">
        <title>Complete genome sequence of Arcanobacterium haemolyticum type strain (11018).</title>
        <authorList>
            <person name="Yasawong M."/>
            <person name="Teshima H."/>
            <person name="Lapidus A."/>
            <person name="Nolan M."/>
            <person name="Lucas S."/>
            <person name="Glavina Del Rio T."/>
            <person name="Tice H."/>
            <person name="Cheng J."/>
            <person name="Bruce D."/>
            <person name="Detter C."/>
            <person name="Tapia R."/>
            <person name="Han C."/>
            <person name="Goodwin L."/>
            <person name="Pitluck S."/>
            <person name="Liolios K."/>
            <person name="Ivanova N."/>
            <person name="Mavromatis K."/>
            <person name="Mikhailova N."/>
            <person name="Pati A."/>
            <person name="Chen A."/>
            <person name="Palaniappan K."/>
            <person name="Land M."/>
            <person name="Hauser L."/>
            <person name="Chang Y."/>
            <person name="Jeffries C."/>
            <person name="Rohde M."/>
            <person name="Sikorski J."/>
            <person name="Pukall R."/>
            <person name="Goker M."/>
            <person name="Woyke T."/>
            <person name="Bristow J."/>
            <person name="Eisen J."/>
            <person name="Markowitz V."/>
            <person name="Hugenholtz P."/>
            <person name="Kyrpides N."/>
            <person name="Klenk H."/>
        </authorList>
    </citation>
    <scope>NUCLEOTIDE SEQUENCE [LARGE SCALE GENOMIC DNA]</scope>
    <source>
        <strain evidence="4">ATCC 9345 / DSM 20595 / CCUG 17215 / LMG 16163 / NBRC 15585 / NCTC 8452 / 11018</strain>
    </source>
</reference>
<dbReference type="EMBL" id="CP002045">
    <property type="protein sequence ID" value="ADH91902.1"/>
    <property type="molecule type" value="Genomic_DNA"/>
</dbReference>
<evidence type="ECO:0000256" key="2">
    <source>
        <dbReference type="SAM" id="Phobius"/>
    </source>
</evidence>
<dbReference type="STRING" id="644284.Arch_0139"/>
<keyword evidence="2" id="KW-0472">Membrane</keyword>
<name>D7BLV3_ARCHD</name>
<dbReference type="OrthoDB" id="5179995at2"/>
<feature type="compositionally biased region" description="Low complexity" evidence="1">
    <location>
        <begin position="9"/>
        <end position="28"/>
    </location>
</feature>
<feature type="compositionally biased region" description="Basic and acidic residues" evidence="1">
    <location>
        <begin position="70"/>
        <end position="81"/>
    </location>
</feature>
<feature type="region of interest" description="Disordered" evidence="1">
    <location>
        <begin position="67"/>
        <end position="120"/>
    </location>
</feature>
<evidence type="ECO:0000313" key="4">
    <source>
        <dbReference type="Proteomes" id="UP000000376"/>
    </source>
</evidence>
<dbReference type="HOGENOM" id="CLU_1048197_0_0_11"/>
<keyword evidence="2" id="KW-1133">Transmembrane helix</keyword>